<dbReference type="PANTHER" id="PTHR42901:SF1">
    <property type="entry name" value="ALCOHOL DEHYDROGENASE"/>
    <property type="match status" value="1"/>
</dbReference>
<keyword evidence="2" id="KW-0521">NADP</keyword>
<dbReference type="InterPro" id="IPR020904">
    <property type="entry name" value="Sc_DH/Rdtase_CS"/>
</dbReference>
<dbReference type="SUPFAM" id="SSF51735">
    <property type="entry name" value="NAD(P)-binding Rossmann-fold domains"/>
    <property type="match status" value="1"/>
</dbReference>
<dbReference type="PRINTS" id="PR00080">
    <property type="entry name" value="SDRFAMILY"/>
</dbReference>
<evidence type="ECO:0000256" key="2">
    <source>
        <dbReference type="ARBA" id="ARBA00022857"/>
    </source>
</evidence>
<proteinExistence type="inferred from homology"/>
<keyword evidence="6" id="KW-1185">Reference proteome</keyword>
<dbReference type="OrthoDB" id="6251714at2759"/>
<organism evidence="5 6">
    <name type="scientific">Candida verbasci</name>
    <dbReference type="NCBI Taxonomy" id="1227364"/>
    <lineage>
        <taxon>Eukaryota</taxon>
        <taxon>Fungi</taxon>
        <taxon>Dikarya</taxon>
        <taxon>Ascomycota</taxon>
        <taxon>Saccharomycotina</taxon>
        <taxon>Pichiomycetes</taxon>
        <taxon>Debaryomycetaceae</taxon>
        <taxon>Candida/Lodderomyces clade</taxon>
        <taxon>Candida</taxon>
    </lineage>
</organism>
<dbReference type="FunFam" id="3.40.50.720:FF:000047">
    <property type="entry name" value="NADP-dependent L-serine/L-allo-threonine dehydrogenase"/>
    <property type="match status" value="1"/>
</dbReference>
<evidence type="ECO:0000256" key="4">
    <source>
        <dbReference type="RuleBase" id="RU000363"/>
    </source>
</evidence>
<sequence length="267" mass="29566">MSYGQQAGERLADKVVLLTGASAGIGYATAKELAQVTSKVKLILTARRKEKLDQLAKVLTSEHSGIRIHVAELDVSNLDSFEPFLKGLPEEFADIDVLINNAGLALGRESVGEIDRKDMITMFQTNVFGTIELTQQVLPIMKKKNSGTILNLGSIAGKDYYAQGSIYCQTKSSIHVFSDVLRKELISTRIRVMEVQPGNVRTEFSNVRYRGDAQKADDVYKGTEPLTADDVAELIVFNLTRRENTVIAESLIFANNQASSHHIYRKE</sequence>
<dbReference type="AlphaFoldDB" id="A0A9W4XBB4"/>
<dbReference type="InterPro" id="IPR036291">
    <property type="entry name" value="NAD(P)-bd_dom_sf"/>
</dbReference>
<dbReference type="GO" id="GO:0016616">
    <property type="term" value="F:oxidoreductase activity, acting on the CH-OH group of donors, NAD or NADP as acceptor"/>
    <property type="evidence" value="ECO:0007669"/>
    <property type="project" value="UniProtKB-ARBA"/>
</dbReference>
<comment type="similarity">
    <text evidence="1 4">Belongs to the short-chain dehydrogenases/reductases (SDR) family.</text>
</comment>
<keyword evidence="3" id="KW-0560">Oxidoreductase</keyword>
<dbReference type="InterPro" id="IPR002347">
    <property type="entry name" value="SDR_fam"/>
</dbReference>
<dbReference type="Gene3D" id="3.40.50.720">
    <property type="entry name" value="NAD(P)-binding Rossmann-like Domain"/>
    <property type="match status" value="1"/>
</dbReference>
<dbReference type="EMBL" id="CANTUO010000004">
    <property type="protein sequence ID" value="CAI5759284.1"/>
    <property type="molecule type" value="Genomic_DNA"/>
</dbReference>
<comment type="caution">
    <text evidence="5">The sequence shown here is derived from an EMBL/GenBank/DDBJ whole genome shotgun (WGS) entry which is preliminary data.</text>
</comment>
<reference evidence="5" key="1">
    <citation type="submission" date="2022-12" db="EMBL/GenBank/DDBJ databases">
        <authorList>
            <person name="Brejova B."/>
        </authorList>
    </citation>
    <scope>NUCLEOTIDE SEQUENCE</scope>
</reference>
<dbReference type="PANTHER" id="PTHR42901">
    <property type="entry name" value="ALCOHOL DEHYDROGENASE"/>
    <property type="match status" value="1"/>
</dbReference>
<evidence type="ECO:0000313" key="5">
    <source>
        <dbReference type="EMBL" id="CAI5759284.1"/>
    </source>
</evidence>
<dbReference type="PROSITE" id="PS00061">
    <property type="entry name" value="ADH_SHORT"/>
    <property type="match status" value="1"/>
</dbReference>
<protein>
    <submittedName>
        <fullName evidence="5">Uncharacterized protein</fullName>
    </submittedName>
</protein>
<gene>
    <name evidence="5" type="ORF">CANVERA_P3794</name>
</gene>
<evidence type="ECO:0000256" key="1">
    <source>
        <dbReference type="ARBA" id="ARBA00006484"/>
    </source>
</evidence>
<dbReference type="Pfam" id="PF00106">
    <property type="entry name" value="adh_short"/>
    <property type="match status" value="1"/>
</dbReference>
<accession>A0A9W4XBB4</accession>
<dbReference type="PRINTS" id="PR00081">
    <property type="entry name" value="GDHRDH"/>
</dbReference>
<evidence type="ECO:0000313" key="6">
    <source>
        <dbReference type="Proteomes" id="UP001152885"/>
    </source>
</evidence>
<evidence type="ECO:0000256" key="3">
    <source>
        <dbReference type="ARBA" id="ARBA00023002"/>
    </source>
</evidence>
<dbReference type="Proteomes" id="UP001152885">
    <property type="component" value="Unassembled WGS sequence"/>
</dbReference>
<name>A0A9W4XBB4_9ASCO</name>